<accession>A0A1X2I305</accession>
<dbReference type="Proteomes" id="UP000193560">
    <property type="component" value="Unassembled WGS sequence"/>
</dbReference>
<dbReference type="EMBL" id="MCGE01000032">
    <property type="protein sequence ID" value="ORZ08212.1"/>
    <property type="molecule type" value="Genomic_DNA"/>
</dbReference>
<sequence>MGCCAQNSKFNLSLISSHSSNWSLTESISEIPKLEILCLSLMWCLYFGAKGRME</sequence>
<keyword evidence="2" id="KW-1185">Reference proteome</keyword>
<reference evidence="1 2" key="1">
    <citation type="submission" date="2016-07" db="EMBL/GenBank/DDBJ databases">
        <title>Pervasive Adenine N6-methylation of Active Genes in Fungi.</title>
        <authorList>
            <consortium name="DOE Joint Genome Institute"/>
            <person name="Mondo S.J."/>
            <person name="Dannebaum R.O."/>
            <person name="Kuo R.C."/>
            <person name="Labutti K."/>
            <person name="Haridas S."/>
            <person name="Kuo A."/>
            <person name="Salamov A."/>
            <person name="Ahrendt S.R."/>
            <person name="Lipzen A."/>
            <person name="Sullivan W."/>
            <person name="Andreopoulos W.B."/>
            <person name="Clum A."/>
            <person name="Lindquist E."/>
            <person name="Daum C."/>
            <person name="Ramamoorthy G.K."/>
            <person name="Gryganskyi A."/>
            <person name="Culley D."/>
            <person name="Magnuson J.K."/>
            <person name="James T.Y."/>
            <person name="O'Malley M.A."/>
            <person name="Stajich J.E."/>
            <person name="Spatafora J.W."/>
            <person name="Visel A."/>
            <person name="Grigoriev I.V."/>
        </authorList>
    </citation>
    <scope>NUCLEOTIDE SEQUENCE [LARGE SCALE GENOMIC DNA]</scope>
    <source>
        <strain evidence="1 2">NRRL 1336</strain>
    </source>
</reference>
<name>A0A1X2I305_9FUNG</name>
<organism evidence="1 2">
    <name type="scientific">Absidia repens</name>
    <dbReference type="NCBI Taxonomy" id="90262"/>
    <lineage>
        <taxon>Eukaryota</taxon>
        <taxon>Fungi</taxon>
        <taxon>Fungi incertae sedis</taxon>
        <taxon>Mucoromycota</taxon>
        <taxon>Mucoromycotina</taxon>
        <taxon>Mucoromycetes</taxon>
        <taxon>Mucorales</taxon>
        <taxon>Cunninghamellaceae</taxon>
        <taxon>Absidia</taxon>
    </lineage>
</organism>
<comment type="caution">
    <text evidence="1">The sequence shown here is derived from an EMBL/GenBank/DDBJ whole genome shotgun (WGS) entry which is preliminary data.</text>
</comment>
<gene>
    <name evidence="1" type="ORF">BCR42DRAFT_425466</name>
</gene>
<evidence type="ECO:0000313" key="2">
    <source>
        <dbReference type="Proteomes" id="UP000193560"/>
    </source>
</evidence>
<protein>
    <submittedName>
        <fullName evidence="1">Uncharacterized protein</fullName>
    </submittedName>
</protein>
<evidence type="ECO:0000313" key="1">
    <source>
        <dbReference type="EMBL" id="ORZ08212.1"/>
    </source>
</evidence>
<proteinExistence type="predicted"/>
<dbReference type="AlphaFoldDB" id="A0A1X2I305"/>